<dbReference type="InterPro" id="IPR050832">
    <property type="entry name" value="Bact_Acetyltransf"/>
</dbReference>
<dbReference type="RefSeq" id="WP_245676183.1">
    <property type="nucleotide sequence ID" value="NZ_JBEYBM010000009.1"/>
</dbReference>
<keyword evidence="2" id="KW-0012">Acyltransferase</keyword>
<dbReference type="InterPro" id="IPR000182">
    <property type="entry name" value="GNAT_dom"/>
</dbReference>
<sequence length="141" mass="15747">MPKSFLNGALLADRLTVWRGRLDADPSASGLFVAEENGELLGFVYSTPTPDGRVLLDNLHAAPGRTRSGIGTRLLRHALEWAAIKFPGRAVYLEVLQANTAAIAFYERRGGRRTDARTARFEQGFELPEFEYTWFAESVHH</sequence>
<organism evidence="4 5">
    <name type="scientific">Nocardia niwae</name>
    <dbReference type="NCBI Taxonomy" id="626084"/>
    <lineage>
        <taxon>Bacteria</taxon>
        <taxon>Bacillati</taxon>
        <taxon>Actinomycetota</taxon>
        <taxon>Actinomycetes</taxon>
        <taxon>Mycobacteriales</taxon>
        <taxon>Nocardiaceae</taxon>
        <taxon>Nocardia</taxon>
    </lineage>
</organism>
<reference evidence="4 5" key="1">
    <citation type="submission" date="2024-06" db="EMBL/GenBank/DDBJ databases">
        <title>The Natural Products Discovery Center: Release of the First 8490 Sequenced Strains for Exploring Actinobacteria Biosynthetic Diversity.</title>
        <authorList>
            <person name="Kalkreuter E."/>
            <person name="Kautsar S.A."/>
            <person name="Yang D."/>
            <person name="Bader C.D."/>
            <person name="Teijaro C.N."/>
            <person name="Fluegel L."/>
            <person name="Davis C.M."/>
            <person name="Simpson J.R."/>
            <person name="Lauterbach L."/>
            <person name="Steele A.D."/>
            <person name="Gui C."/>
            <person name="Meng S."/>
            <person name="Li G."/>
            <person name="Viehrig K."/>
            <person name="Ye F."/>
            <person name="Su P."/>
            <person name="Kiefer A.F."/>
            <person name="Nichols A."/>
            <person name="Cepeda A.J."/>
            <person name="Yan W."/>
            <person name="Fan B."/>
            <person name="Jiang Y."/>
            <person name="Adhikari A."/>
            <person name="Zheng C.-J."/>
            <person name="Schuster L."/>
            <person name="Cowan T.M."/>
            <person name="Smanski M.J."/>
            <person name="Chevrette M.G."/>
            <person name="De Carvalho L.P.S."/>
            <person name="Shen B."/>
        </authorList>
    </citation>
    <scope>NUCLEOTIDE SEQUENCE [LARGE SCALE GENOMIC DNA]</scope>
    <source>
        <strain evidence="4 5">NPDC019434</strain>
    </source>
</reference>
<accession>A0ABV2XDL8</accession>
<dbReference type="PANTHER" id="PTHR43877">
    <property type="entry name" value="AMINOALKYLPHOSPHONATE N-ACETYLTRANSFERASE-RELATED-RELATED"/>
    <property type="match status" value="1"/>
</dbReference>
<dbReference type="CDD" id="cd04301">
    <property type="entry name" value="NAT_SF"/>
    <property type="match status" value="1"/>
</dbReference>
<gene>
    <name evidence="4" type="ORF">ABZ507_19375</name>
</gene>
<evidence type="ECO:0000256" key="2">
    <source>
        <dbReference type="ARBA" id="ARBA00023315"/>
    </source>
</evidence>
<dbReference type="PROSITE" id="PS51186">
    <property type="entry name" value="GNAT"/>
    <property type="match status" value="1"/>
</dbReference>
<dbReference type="Gene3D" id="3.40.630.30">
    <property type="match status" value="1"/>
</dbReference>
<keyword evidence="1" id="KW-0808">Transferase</keyword>
<dbReference type="PANTHER" id="PTHR43877:SF1">
    <property type="entry name" value="ACETYLTRANSFERASE"/>
    <property type="match status" value="1"/>
</dbReference>
<proteinExistence type="predicted"/>
<comment type="caution">
    <text evidence="4">The sequence shown here is derived from an EMBL/GenBank/DDBJ whole genome shotgun (WGS) entry which is preliminary data.</text>
</comment>
<dbReference type="Pfam" id="PF00583">
    <property type="entry name" value="Acetyltransf_1"/>
    <property type="match status" value="1"/>
</dbReference>
<evidence type="ECO:0000313" key="4">
    <source>
        <dbReference type="EMBL" id="MEU2123979.1"/>
    </source>
</evidence>
<name>A0ABV2XDL8_9NOCA</name>
<evidence type="ECO:0000256" key="1">
    <source>
        <dbReference type="ARBA" id="ARBA00022679"/>
    </source>
</evidence>
<dbReference type="SUPFAM" id="SSF55729">
    <property type="entry name" value="Acyl-CoA N-acyltransferases (Nat)"/>
    <property type="match status" value="1"/>
</dbReference>
<protein>
    <submittedName>
        <fullName evidence="4">GNAT family N-acetyltransferase</fullName>
    </submittedName>
</protein>
<dbReference type="Proteomes" id="UP001550535">
    <property type="component" value="Unassembled WGS sequence"/>
</dbReference>
<evidence type="ECO:0000313" key="5">
    <source>
        <dbReference type="Proteomes" id="UP001550535"/>
    </source>
</evidence>
<dbReference type="InterPro" id="IPR016181">
    <property type="entry name" value="Acyl_CoA_acyltransferase"/>
</dbReference>
<evidence type="ECO:0000259" key="3">
    <source>
        <dbReference type="PROSITE" id="PS51186"/>
    </source>
</evidence>
<keyword evidence="5" id="KW-1185">Reference proteome</keyword>
<feature type="domain" description="N-acetyltransferase" evidence="3">
    <location>
        <begin position="1"/>
        <end position="141"/>
    </location>
</feature>
<dbReference type="EMBL" id="JBEYBR010000049">
    <property type="protein sequence ID" value="MEU2123979.1"/>
    <property type="molecule type" value="Genomic_DNA"/>
</dbReference>